<name>A0A0F9T4S0_9ZZZZ</name>
<dbReference type="AlphaFoldDB" id="A0A0F9T4S0"/>
<protein>
    <submittedName>
        <fullName evidence="2">Uncharacterized protein</fullName>
    </submittedName>
</protein>
<evidence type="ECO:0000313" key="2">
    <source>
        <dbReference type="EMBL" id="KKN74164.1"/>
    </source>
</evidence>
<feature type="transmembrane region" description="Helical" evidence="1">
    <location>
        <begin position="132"/>
        <end position="152"/>
    </location>
</feature>
<organism evidence="2">
    <name type="scientific">marine sediment metagenome</name>
    <dbReference type="NCBI Taxonomy" id="412755"/>
    <lineage>
        <taxon>unclassified sequences</taxon>
        <taxon>metagenomes</taxon>
        <taxon>ecological metagenomes</taxon>
    </lineage>
</organism>
<dbReference type="EMBL" id="LAZR01000331">
    <property type="protein sequence ID" value="KKN74164.1"/>
    <property type="molecule type" value="Genomic_DNA"/>
</dbReference>
<keyword evidence="1" id="KW-0812">Transmembrane</keyword>
<accession>A0A0F9T4S0</accession>
<sequence>MSSFTVGETFITKNAALNTPELHIAIFAFLLHFVWELLQLPLFAGFDEVHYFTVILHCTKATAGDIVISLVAFWTASIVARSRYWFLKKQPIAVGVFIAAGLLITVVFEVLATGPLQRWTYSEAMPLLPLTGIGLSPLAQWVVLPLLQIWFVRRQVLGGR</sequence>
<feature type="transmembrane region" description="Helical" evidence="1">
    <location>
        <begin position="62"/>
        <end position="80"/>
    </location>
</feature>
<evidence type="ECO:0000256" key="1">
    <source>
        <dbReference type="SAM" id="Phobius"/>
    </source>
</evidence>
<feature type="transmembrane region" description="Helical" evidence="1">
    <location>
        <begin position="22"/>
        <end position="42"/>
    </location>
</feature>
<keyword evidence="1" id="KW-0472">Membrane</keyword>
<keyword evidence="1" id="KW-1133">Transmembrane helix</keyword>
<reference evidence="2" key="1">
    <citation type="journal article" date="2015" name="Nature">
        <title>Complex archaea that bridge the gap between prokaryotes and eukaryotes.</title>
        <authorList>
            <person name="Spang A."/>
            <person name="Saw J.H."/>
            <person name="Jorgensen S.L."/>
            <person name="Zaremba-Niedzwiedzka K."/>
            <person name="Martijn J."/>
            <person name="Lind A.E."/>
            <person name="van Eijk R."/>
            <person name="Schleper C."/>
            <person name="Guy L."/>
            <person name="Ettema T.J."/>
        </authorList>
    </citation>
    <scope>NUCLEOTIDE SEQUENCE</scope>
</reference>
<proteinExistence type="predicted"/>
<gene>
    <name evidence="2" type="ORF">LCGC14_0393760</name>
</gene>
<comment type="caution">
    <text evidence="2">The sequence shown here is derived from an EMBL/GenBank/DDBJ whole genome shotgun (WGS) entry which is preliminary data.</text>
</comment>
<feature type="transmembrane region" description="Helical" evidence="1">
    <location>
        <begin position="92"/>
        <end position="112"/>
    </location>
</feature>